<dbReference type="EMBL" id="BTSY01000005">
    <property type="protein sequence ID" value="GMT29106.1"/>
    <property type="molecule type" value="Genomic_DNA"/>
</dbReference>
<sequence>VDEVAENLPFYEIFVFHTGISAISYNFHRHDGRIAHVTFFNNGYDLEAAFQFHREALPTMVIIHSDIRRNHRTVLYRANEILRLRPSHEVNFIISSGQRPSLNLIRSLLPRRSQLIEACLSMRHTYVYN</sequence>
<comment type="caution">
    <text evidence="1">The sequence shown here is derived from an EMBL/GenBank/DDBJ whole genome shotgun (WGS) entry which is preliminary data.</text>
</comment>
<proteinExistence type="predicted"/>
<evidence type="ECO:0000313" key="2">
    <source>
        <dbReference type="Proteomes" id="UP001432322"/>
    </source>
</evidence>
<reference evidence="1" key="1">
    <citation type="submission" date="2023-10" db="EMBL/GenBank/DDBJ databases">
        <title>Genome assembly of Pristionchus species.</title>
        <authorList>
            <person name="Yoshida K."/>
            <person name="Sommer R.J."/>
        </authorList>
    </citation>
    <scope>NUCLEOTIDE SEQUENCE</scope>
    <source>
        <strain evidence="1">RS5133</strain>
    </source>
</reference>
<dbReference type="Proteomes" id="UP001432322">
    <property type="component" value="Unassembled WGS sequence"/>
</dbReference>
<gene>
    <name evidence="1" type="ORF">PFISCL1PPCAC_20403</name>
</gene>
<name>A0AAV5WE05_9BILA</name>
<dbReference type="AlphaFoldDB" id="A0AAV5WE05"/>
<feature type="non-terminal residue" evidence="1">
    <location>
        <position position="1"/>
    </location>
</feature>
<protein>
    <submittedName>
        <fullName evidence="1">Uncharacterized protein</fullName>
    </submittedName>
</protein>
<feature type="non-terminal residue" evidence="1">
    <location>
        <position position="129"/>
    </location>
</feature>
<keyword evidence="2" id="KW-1185">Reference proteome</keyword>
<organism evidence="1 2">
    <name type="scientific">Pristionchus fissidentatus</name>
    <dbReference type="NCBI Taxonomy" id="1538716"/>
    <lineage>
        <taxon>Eukaryota</taxon>
        <taxon>Metazoa</taxon>
        <taxon>Ecdysozoa</taxon>
        <taxon>Nematoda</taxon>
        <taxon>Chromadorea</taxon>
        <taxon>Rhabditida</taxon>
        <taxon>Rhabditina</taxon>
        <taxon>Diplogasteromorpha</taxon>
        <taxon>Diplogasteroidea</taxon>
        <taxon>Neodiplogasteridae</taxon>
        <taxon>Pristionchus</taxon>
    </lineage>
</organism>
<accession>A0AAV5WE05</accession>
<evidence type="ECO:0000313" key="1">
    <source>
        <dbReference type="EMBL" id="GMT29106.1"/>
    </source>
</evidence>